<feature type="compositionally biased region" description="Basic and acidic residues" evidence="1">
    <location>
        <begin position="18"/>
        <end position="36"/>
    </location>
</feature>
<keyword evidence="3" id="KW-1185">Reference proteome</keyword>
<evidence type="ECO:0000256" key="1">
    <source>
        <dbReference type="SAM" id="MobiDB-lite"/>
    </source>
</evidence>
<sequence>MKNKYILLPSSHDEYEISDNRSLEIDDNVPELKVDDPEVDNEAS</sequence>
<accession>A0A9N9BST1</accession>
<dbReference type="Proteomes" id="UP000789831">
    <property type="component" value="Unassembled WGS sequence"/>
</dbReference>
<comment type="caution">
    <text evidence="2">The sequence shown here is derived from an EMBL/GenBank/DDBJ whole genome shotgun (WGS) entry which is preliminary data.</text>
</comment>
<evidence type="ECO:0000313" key="2">
    <source>
        <dbReference type="EMBL" id="CAG8578507.1"/>
    </source>
</evidence>
<feature type="non-terminal residue" evidence="2">
    <location>
        <position position="1"/>
    </location>
</feature>
<evidence type="ECO:0000313" key="3">
    <source>
        <dbReference type="Proteomes" id="UP000789831"/>
    </source>
</evidence>
<organism evidence="2 3">
    <name type="scientific">Ambispora gerdemannii</name>
    <dbReference type="NCBI Taxonomy" id="144530"/>
    <lineage>
        <taxon>Eukaryota</taxon>
        <taxon>Fungi</taxon>
        <taxon>Fungi incertae sedis</taxon>
        <taxon>Mucoromycota</taxon>
        <taxon>Glomeromycotina</taxon>
        <taxon>Glomeromycetes</taxon>
        <taxon>Archaeosporales</taxon>
        <taxon>Ambisporaceae</taxon>
        <taxon>Ambispora</taxon>
    </lineage>
</organism>
<reference evidence="2" key="1">
    <citation type="submission" date="2021-06" db="EMBL/GenBank/DDBJ databases">
        <authorList>
            <person name="Kallberg Y."/>
            <person name="Tangrot J."/>
            <person name="Rosling A."/>
        </authorList>
    </citation>
    <scope>NUCLEOTIDE SEQUENCE</scope>
    <source>
        <strain evidence="2">MT106</strain>
    </source>
</reference>
<gene>
    <name evidence="2" type="ORF">AGERDE_LOCUS8001</name>
</gene>
<protein>
    <submittedName>
        <fullName evidence="2">2808_t:CDS:1</fullName>
    </submittedName>
</protein>
<name>A0A9N9BST1_9GLOM</name>
<proteinExistence type="predicted"/>
<dbReference type="AlphaFoldDB" id="A0A9N9BST1"/>
<dbReference type="EMBL" id="CAJVPL010001581">
    <property type="protein sequence ID" value="CAG8578507.1"/>
    <property type="molecule type" value="Genomic_DNA"/>
</dbReference>
<feature type="region of interest" description="Disordered" evidence="1">
    <location>
        <begin position="18"/>
        <end position="44"/>
    </location>
</feature>